<protein>
    <recommendedName>
        <fullName evidence="3">PPIase cyclophilin-type domain-containing protein</fullName>
    </recommendedName>
</protein>
<evidence type="ECO:0000313" key="5">
    <source>
        <dbReference type="Proteomes" id="UP000823775"/>
    </source>
</evidence>
<dbReference type="SUPFAM" id="SSF50891">
    <property type="entry name" value="Cyclophilin-like"/>
    <property type="match status" value="1"/>
</dbReference>
<feature type="domain" description="PPIase cyclophilin-type" evidence="3">
    <location>
        <begin position="1"/>
        <end position="148"/>
    </location>
</feature>
<organism evidence="4 5">
    <name type="scientific">Datura stramonium</name>
    <name type="common">Jimsonweed</name>
    <name type="synonym">Common thornapple</name>
    <dbReference type="NCBI Taxonomy" id="4076"/>
    <lineage>
        <taxon>Eukaryota</taxon>
        <taxon>Viridiplantae</taxon>
        <taxon>Streptophyta</taxon>
        <taxon>Embryophyta</taxon>
        <taxon>Tracheophyta</taxon>
        <taxon>Spermatophyta</taxon>
        <taxon>Magnoliopsida</taxon>
        <taxon>eudicotyledons</taxon>
        <taxon>Gunneridae</taxon>
        <taxon>Pentapetalae</taxon>
        <taxon>asterids</taxon>
        <taxon>lamiids</taxon>
        <taxon>Solanales</taxon>
        <taxon>Solanaceae</taxon>
        <taxon>Solanoideae</taxon>
        <taxon>Datureae</taxon>
        <taxon>Datura</taxon>
    </lineage>
</organism>
<evidence type="ECO:0000256" key="1">
    <source>
        <dbReference type="ARBA" id="ARBA00007365"/>
    </source>
</evidence>
<dbReference type="Pfam" id="PF00160">
    <property type="entry name" value="Pro_isomerase"/>
    <property type="match status" value="1"/>
</dbReference>
<gene>
    <name evidence="4" type="ORF">HAX54_040216</name>
</gene>
<feature type="compositionally biased region" description="Polar residues" evidence="2">
    <location>
        <begin position="22"/>
        <end position="34"/>
    </location>
</feature>
<feature type="region of interest" description="Disordered" evidence="2">
    <location>
        <begin position="1"/>
        <end position="35"/>
    </location>
</feature>
<accession>A0ABS8SJQ4</accession>
<keyword evidence="5" id="KW-1185">Reference proteome</keyword>
<dbReference type="Gene3D" id="2.40.100.10">
    <property type="entry name" value="Cyclophilin-like"/>
    <property type="match status" value="1"/>
</dbReference>
<name>A0ABS8SJQ4_DATST</name>
<dbReference type="PANTHER" id="PTHR11071:SF541">
    <property type="entry name" value="PEPTIDYL-PROLYL CIS-TRANS ISOMERASE D"/>
    <property type="match status" value="1"/>
</dbReference>
<sequence length="182" mass="20692">MGLFQSRKAYDKQSKNDPAVPHTTTSPQELTNRKSACCPPRTGSCFHHVIRGFMLEGGDISAGNGTGGESIYGLTFEDENFKLKHERKGMLSMANSEDCGENSRGADDATVNFFKDGDTYPDWPIDLDVKPDEVSWWINVVDCIKAFGNEHYKKEDYKMAIRKYRKAVRYTDLCWDKEDIDE</sequence>
<evidence type="ECO:0000313" key="4">
    <source>
        <dbReference type="EMBL" id="MCD7459147.1"/>
    </source>
</evidence>
<proteinExistence type="inferred from homology"/>
<dbReference type="EMBL" id="JACEIK010000565">
    <property type="protein sequence ID" value="MCD7459147.1"/>
    <property type="molecule type" value="Genomic_DNA"/>
</dbReference>
<comment type="similarity">
    <text evidence="1">Belongs to the cyclophilin-type PPIase family.</text>
</comment>
<dbReference type="PROSITE" id="PS50072">
    <property type="entry name" value="CSA_PPIASE_2"/>
    <property type="match status" value="1"/>
</dbReference>
<evidence type="ECO:0000256" key="2">
    <source>
        <dbReference type="SAM" id="MobiDB-lite"/>
    </source>
</evidence>
<dbReference type="PANTHER" id="PTHR11071">
    <property type="entry name" value="PEPTIDYL-PROLYL CIS-TRANS ISOMERASE"/>
    <property type="match status" value="1"/>
</dbReference>
<reference evidence="4 5" key="1">
    <citation type="journal article" date="2021" name="BMC Genomics">
        <title>Datura genome reveals duplications of psychoactive alkaloid biosynthetic genes and high mutation rate following tissue culture.</title>
        <authorList>
            <person name="Rajewski A."/>
            <person name="Carter-House D."/>
            <person name="Stajich J."/>
            <person name="Litt A."/>
        </authorList>
    </citation>
    <scope>NUCLEOTIDE SEQUENCE [LARGE SCALE GENOMIC DNA]</scope>
    <source>
        <strain evidence="4">AR-01</strain>
    </source>
</reference>
<dbReference type="InterPro" id="IPR029000">
    <property type="entry name" value="Cyclophilin-like_dom_sf"/>
</dbReference>
<dbReference type="Proteomes" id="UP000823775">
    <property type="component" value="Unassembled WGS sequence"/>
</dbReference>
<dbReference type="Gene3D" id="1.10.150.160">
    <property type="match status" value="1"/>
</dbReference>
<dbReference type="InterPro" id="IPR002130">
    <property type="entry name" value="Cyclophilin-type_PPIase_dom"/>
</dbReference>
<evidence type="ECO:0000259" key="3">
    <source>
        <dbReference type="PROSITE" id="PS50072"/>
    </source>
</evidence>
<comment type="caution">
    <text evidence="4">The sequence shown here is derived from an EMBL/GenBank/DDBJ whole genome shotgun (WGS) entry which is preliminary data.</text>
</comment>